<keyword evidence="6 8" id="KW-0472">Membrane</keyword>
<dbReference type="InterPro" id="IPR036942">
    <property type="entry name" value="Beta-barrel_TonB_sf"/>
</dbReference>
<feature type="chain" id="PRO_5003659720" evidence="10">
    <location>
        <begin position="25"/>
        <end position="998"/>
    </location>
</feature>
<feature type="domain" description="TonB-dependent receptor plug" evidence="12">
    <location>
        <begin position="119"/>
        <end position="227"/>
    </location>
</feature>
<proteinExistence type="inferred from homology"/>
<dbReference type="NCBIfam" id="TIGR04056">
    <property type="entry name" value="OMP_RagA_SusC"/>
    <property type="match status" value="1"/>
</dbReference>
<reference evidence="13 14" key="1">
    <citation type="journal article" date="2012" name="J. Bacteriol.">
        <title>Genome Sequence of the Filamentous Bacterium Fibrisoma limi BUZ 3T.</title>
        <authorList>
            <person name="Filippini M."/>
            <person name="Qi W."/>
            <person name="Jaenicke S."/>
            <person name="Goesmann A."/>
            <person name="Smits T.H."/>
            <person name="Bagheri H.C."/>
        </authorList>
    </citation>
    <scope>NUCLEOTIDE SEQUENCE [LARGE SCALE GENOMIC DNA]</scope>
    <source>
        <strain evidence="14">BUZ 3T</strain>
    </source>
</reference>
<keyword evidence="4 8" id="KW-0812">Transmembrane</keyword>
<evidence type="ECO:0000256" key="9">
    <source>
        <dbReference type="RuleBase" id="RU003357"/>
    </source>
</evidence>
<dbReference type="Gene3D" id="2.60.40.1120">
    <property type="entry name" value="Carboxypeptidase-like, regulatory domain"/>
    <property type="match status" value="1"/>
</dbReference>
<dbReference type="InterPro" id="IPR008969">
    <property type="entry name" value="CarboxyPept-like_regulatory"/>
</dbReference>
<dbReference type="SUPFAM" id="SSF56935">
    <property type="entry name" value="Porins"/>
    <property type="match status" value="1"/>
</dbReference>
<evidence type="ECO:0000313" key="14">
    <source>
        <dbReference type="Proteomes" id="UP000009309"/>
    </source>
</evidence>
<dbReference type="InterPro" id="IPR023997">
    <property type="entry name" value="TonB-dep_OMP_SusC/RagA_CS"/>
</dbReference>
<evidence type="ECO:0000256" key="5">
    <source>
        <dbReference type="ARBA" id="ARBA00023077"/>
    </source>
</evidence>
<evidence type="ECO:0000256" key="6">
    <source>
        <dbReference type="ARBA" id="ARBA00023136"/>
    </source>
</evidence>
<keyword evidence="10" id="KW-0732">Signal</keyword>
<dbReference type="Gene3D" id="2.40.170.20">
    <property type="entry name" value="TonB-dependent receptor, beta-barrel domain"/>
    <property type="match status" value="1"/>
</dbReference>
<evidence type="ECO:0000256" key="8">
    <source>
        <dbReference type="PROSITE-ProRule" id="PRU01360"/>
    </source>
</evidence>
<dbReference type="InterPro" id="IPR039426">
    <property type="entry name" value="TonB-dep_rcpt-like"/>
</dbReference>
<dbReference type="OrthoDB" id="9768177at2"/>
<dbReference type="AlphaFoldDB" id="I2GQ24"/>
<dbReference type="Gene3D" id="2.170.130.10">
    <property type="entry name" value="TonB-dependent receptor, plug domain"/>
    <property type="match status" value="1"/>
</dbReference>
<dbReference type="Pfam" id="PF00593">
    <property type="entry name" value="TonB_dep_Rec_b-barrel"/>
    <property type="match status" value="1"/>
</dbReference>
<dbReference type="GO" id="GO:0009279">
    <property type="term" value="C:cell outer membrane"/>
    <property type="evidence" value="ECO:0007669"/>
    <property type="project" value="UniProtKB-SubCell"/>
</dbReference>
<dbReference type="Pfam" id="PF07715">
    <property type="entry name" value="Plug"/>
    <property type="match status" value="1"/>
</dbReference>
<keyword evidence="13" id="KW-0675">Receptor</keyword>
<dbReference type="Pfam" id="PF13715">
    <property type="entry name" value="CarbopepD_reg_2"/>
    <property type="match status" value="1"/>
</dbReference>
<dbReference type="InterPro" id="IPR023996">
    <property type="entry name" value="TonB-dep_OMP_SusC/RagA"/>
</dbReference>
<evidence type="ECO:0000313" key="13">
    <source>
        <dbReference type="EMBL" id="CCH56002.1"/>
    </source>
</evidence>
<dbReference type="EMBL" id="CAIT01000009">
    <property type="protein sequence ID" value="CCH56002.1"/>
    <property type="molecule type" value="Genomic_DNA"/>
</dbReference>
<evidence type="ECO:0000256" key="4">
    <source>
        <dbReference type="ARBA" id="ARBA00022692"/>
    </source>
</evidence>
<evidence type="ECO:0000256" key="7">
    <source>
        <dbReference type="ARBA" id="ARBA00023237"/>
    </source>
</evidence>
<keyword evidence="5 9" id="KW-0798">TonB box</keyword>
<evidence type="ECO:0000259" key="11">
    <source>
        <dbReference type="Pfam" id="PF00593"/>
    </source>
</evidence>
<dbReference type="NCBIfam" id="TIGR04057">
    <property type="entry name" value="SusC_RagA_signa"/>
    <property type="match status" value="1"/>
</dbReference>
<keyword evidence="2 8" id="KW-0813">Transport</keyword>
<evidence type="ECO:0000259" key="12">
    <source>
        <dbReference type="Pfam" id="PF07715"/>
    </source>
</evidence>
<dbReference type="InterPro" id="IPR037066">
    <property type="entry name" value="Plug_dom_sf"/>
</dbReference>
<keyword evidence="7 8" id="KW-0998">Cell outer membrane</keyword>
<keyword evidence="14" id="KW-1185">Reference proteome</keyword>
<evidence type="ECO:0000256" key="3">
    <source>
        <dbReference type="ARBA" id="ARBA00022452"/>
    </source>
</evidence>
<dbReference type="InterPro" id="IPR012910">
    <property type="entry name" value="Plug_dom"/>
</dbReference>
<dbReference type="eggNOG" id="COG1629">
    <property type="taxonomic scope" value="Bacteria"/>
</dbReference>
<evidence type="ECO:0000256" key="10">
    <source>
        <dbReference type="SAM" id="SignalP"/>
    </source>
</evidence>
<name>I2GQ24_9BACT</name>
<comment type="similarity">
    <text evidence="8 9">Belongs to the TonB-dependent receptor family.</text>
</comment>
<organism evidence="13 14">
    <name type="scientific">Fibrisoma limi BUZ 3</name>
    <dbReference type="NCBI Taxonomy" id="1185876"/>
    <lineage>
        <taxon>Bacteria</taxon>
        <taxon>Pseudomonadati</taxon>
        <taxon>Bacteroidota</taxon>
        <taxon>Cytophagia</taxon>
        <taxon>Cytophagales</taxon>
        <taxon>Spirosomataceae</taxon>
        <taxon>Fibrisoma</taxon>
    </lineage>
</organism>
<dbReference type="FunFam" id="2.170.130.10:FF:000008">
    <property type="entry name" value="SusC/RagA family TonB-linked outer membrane protein"/>
    <property type="match status" value="1"/>
</dbReference>
<accession>I2GQ24</accession>
<sequence length="998" mass="108554">MKFTVYVKLLMSIFMALGTGMLWAQNQTVSGKVTGAGEEIALPGTTISLKGTTTGTTTDANGMYRINVPTSGGTLVFSSVGYQSQEVAINGQSVIDVKLVADERQLNEVVVVGYGTVKKSDLTGSLAQVKAKEINAFPATNVLQALSGRAPGVQVTQNNGSPGGGVSVRIRGTNSIQGSNEPLYVIDGFPISGSNPTVLNNSDIESIEILKDASATAIYGSRGANGVVLITTKRGKTGRTTVDYDGSYSIQSLRKKLELMNAREYATFYNEQATNDNVTPYFTQAQINALGEGYDWQDLIFQRAPINNHNLTVSGGSEKTQFSVSGSVFKQEGIVIGSGYDRYSLRANINNDISKKFSLSYGATLTRVNTDRRNSSGGNRGGSMISAALSAYPTLTPYNEDGSYRVLATAYPWGSNVLVNPINFINEQTDRVVSNKVLANAAVTFRPIPEIAIRISGGVENNDDRNDAYTTRNFVNSQGSASIGTTQFTSLLNENTITYTKTIADKHNISALGGFTYQDFVTTTLNASGNGYISDASETYDVGAAITPGVPNSAFSKATLLSYLGRVNYSYKGKYLATASFRADGSSRYSEGSKWGYFPSGALAWRVSEEPFMKSISFLTDLKLRVGYGATGSQAINPYATLNQLGSGKTVFDDALYTTYAPGTRLPGNLKWETTEQTDFGIDAGFWSNRIRVTADYYIKNTRDLLNTVQLPSSLGFTSTIQNVGSIQNKGFELAVDANLVNKAFRWDVSGNIAFNRNRVVKLYGGKDVLGSAINITVVNDVINILREGQPLGVFYGYVEKGYDDKGKITYQDLNGDGSININDKTIIGNPNPDFIYGFNSTMAFKGLELTFFIQGSQGNDIFNLSSVNQTLDYGFGLNMPREVYLDHWTPTNTNAKYPVISRTTQTQISNRFVEDGSYVRLRNIQLGYTLPLQQWGVNWIRNAQIYVSGQNLLTLTKYSWWDPEINSYGGSNSITQGIDHYSYPTAKSITFGIRAGF</sequence>
<keyword evidence="3 8" id="KW-1134">Transmembrane beta strand</keyword>
<dbReference type="InterPro" id="IPR000531">
    <property type="entry name" value="Beta-barrel_TonB"/>
</dbReference>
<dbReference type="SUPFAM" id="SSF49464">
    <property type="entry name" value="Carboxypeptidase regulatory domain-like"/>
    <property type="match status" value="1"/>
</dbReference>
<dbReference type="Proteomes" id="UP000009309">
    <property type="component" value="Unassembled WGS sequence"/>
</dbReference>
<feature type="domain" description="TonB-dependent receptor-like beta-barrel" evidence="11">
    <location>
        <begin position="429"/>
        <end position="953"/>
    </location>
</feature>
<evidence type="ECO:0000256" key="2">
    <source>
        <dbReference type="ARBA" id="ARBA00022448"/>
    </source>
</evidence>
<dbReference type="RefSeq" id="WP_009284567.1">
    <property type="nucleotide sequence ID" value="NZ_CAIT01000009.1"/>
</dbReference>
<dbReference type="STRING" id="1185876.BN8_05304"/>
<feature type="signal peptide" evidence="10">
    <location>
        <begin position="1"/>
        <end position="24"/>
    </location>
</feature>
<comment type="subcellular location">
    <subcellularLocation>
        <location evidence="1 8">Cell outer membrane</location>
        <topology evidence="1 8">Multi-pass membrane protein</topology>
    </subcellularLocation>
</comment>
<evidence type="ECO:0000256" key="1">
    <source>
        <dbReference type="ARBA" id="ARBA00004571"/>
    </source>
</evidence>
<gene>
    <name evidence="13" type="ORF">BN8_05304</name>
</gene>
<dbReference type="PROSITE" id="PS52016">
    <property type="entry name" value="TONB_DEPENDENT_REC_3"/>
    <property type="match status" value="1"/>
</dbReference>
<comment type="caution">
    <text evidence="13">The sequence shown here is derived from an EMBL/GenBank/DDBJ whole genome shotgun (WGS) entry which is preliminary data.</text>
</comment>
<protein>
    <submittedName>
        <fullName evidence="13">TonB-dependent receptor plug</fullName>
    </submittedName>
</protein>